<accession>A0A0R1UUM4</accession>
<dbReference type="InterPro" id="IPR013382">
    <property type="entry name" value="CRISPR-assoc_prot_Cse2"/>
</dbReference>
<dbReference type="PATRIC" id="fig|1423753.3.peg.1887"/>
<dbReference type="RefSeq" id="WP_057732031.1">
    <property type="nucleotide sequence ID" value="NZ_AZFS01000023.1"/>
</dbReference>
<dbReference type="OrthoDB" id="1753036at2"/>
<dbReference type="InterPro" id="IPR038287">
    <property type="entry name" value="Cse2_sf"/>
</dbReference>
<evidence type="ECO:0000313" key="2">
    <source>
        <dbReference type="Proteomes" id="UP000051580"/>
    </source>
</evidence>
<evidence type="ECO:0000313" key="1">
    <source>
        <dbReference type="EMBL" id="KRL96876.1"/>
    </source>
</evidence>
<protein>
    <submittedName>
        <fullName evidence="1">Crispr-associated protein</fullName>
    </submittedName>
</protein>
<gene>
    <name evidence="1" type="ORF">FD28_GL001805</name>
</gene>
<name>A0A0R1UUM4_9LACO</name>
<comment type="caution">
    <text evidence="1">The sequence shown here is derived from an EMBL/GenBank/DDBJ whole genome shotgun (WGS) entry which is preliminary data.</text>
</comment>
<organism evidence="1 2">
    <name type="scientific">Levilactobacillus hammesii DSM 16381</name>
    <dbReference type="NCBI Taxonomy" id="1423753"/>
    <lineage>
        <taxon>Bacteria</taxon>
        <taxon>Bacillati</taxon>
        <taxon>Bacillota</taxon>
        <taxon>Bacilli</taxon>
        <taxon>Lactobacillales</taxon>
        <taxon>Lactobacillaceae</taxon>
        <taxon>Levilactobacillus</taxon>
    </lineage>
</organism>
<dbReference type="Gene3D" id="1.10.520.40">
    <property type="entry name" value="CRISPR-associated protein Cse2"/>
    <property type="match status" value="1"/>
</dbReference>
<dbReference type="AlphaFoldDB" id="A0A0R1UUM4"/>
<dbReference type="CDD" id="cd09731">
    <property type="entry name" value="Cse2_I-E"/>
    <property type="match status" value="1"/>
</dbReference>
<dbReference type="NCBIfam" id="TIGR02548">
    <property type="entry name" value="casB_cse2"/>
    <property type="match status" value="1"/>
</dbReference>
<dbReference type="Proteomes" id="UP000051580">
    <property type="component" value="Unassembled WGS sequence"/>
</dbReference>
<dbReference type="Pfam" id="PF09485">
    <property type="entry name" value="CRISPR_Cse2"/>
    <property type="match status" value="1"/>
</dbReference>
<dbReference type="EMBL" id="AZFS01000023">
    <property type="protein sequence ID" value="KRL96876.1"/>
    <property type="molecule type" value="Genomic_DNA"/>
</dbReference>
<proteinExistence type="predicted"/>
<dbReference type="STRING" id="1423753.FD28_GL001805"/>
<reference evidence="1 2" key="1">
    <citation type="journal article" date="2015" name="Genome Announc.">
        <title>Expanding the biotechnology potential of lactobacilli through comparative genomics of 213 strains and associated genera.</title>
        <authorList>
            <person name="Sun Z."/>
            <person name="Harris H.M."/>
            <person name="McCann A."/>
            <person name="Guo C."/>
            <person name="Argimon S."/>
            <person name="Zhang W."/>
            <person name="Yang X."/>
            <person name="Jeffery I.B."/>
            <person name="Cooney J.C."/>
            <person name="Kagawa T.F."/>
            <person name="Liu W."/>
            <person name="Song Y."/>
            <person name="Salvetti E."/>
            <person name="Wrobel A."/>
            <person name="Rasinkangas P."/>
            <person name="Parkhill J."/>
            <person name="Rea M.C."/>
            <person name="O'Sullivan O."/>
            <person name="Ritari J."/>
            <person name="Douillard F.P."/>
            <person name="Paul Ross R."/>
            <person name="Yang R."/>
            <person name="Briner A.E."/>
            <person name="Felis G.E."/>
            <person name="de Vos W.M."/>
            <person name="Barrangou R."/>
            <person name="Klaenhammer T.R."/>
            <person name="Caufield P.W."/>
            <person name="Cui Y."/>
            <person name="Zhang H."/>
            <person name="O'Toole P.W."/>
        </authorList>
    </citation>
    <scope>NUCLEOTIDE SEQUENCE [LARGE SCALE GENOMIC DNA]</scope>
    <source>
        <strain evidence="1 2">DSM 16381</strain>
    </source>
</reference>
<sequence>MSQQIKEITSRIILGLYRKGHPDKAVLASLRNAPTITSPRAQQVWPILMANLDQNQLSRDGIPTREEVAVYTAIRFYAIHQQGRENEVYAPAKGEDAKGTPFFTALAKLRGNEELRTAMDRRVQPLLATTNAAGVINGLTHLVSILKANSPAVKIDYAWLAQDLYGLQGSYEQANRVRLRWGQQYFWVKQADKNEGENTND</sequence>
<keyword evidence="2" id="KW-1185">Reference proteome</keyword>